<reference evidence="2" key="1">
    <citation type="journal article" date="2015" name="Nature">
        <title>Complex archaea that bridge the gap between prokaryotes and eukaryotes.</title>
        <authorList>
            <person name="Spang A."/>
            <person name="Saw J.H."/>
            <person name="Jorgensen S.L."/>
            <person name="Zaremba-Niedzwiedzka K."/>
            <person name="Martijn J."/>
            <person name="Lind A.E."/>
            <person name="van Eijk R."/>
            <person name="Schleper C."/>
            <person name="Guy L."/>
            <person name="Ettema T.J."/>
        </authorList>
    </citation>
    <scope>NUCLEOTIDE SEQUENCE</scope>
</reference>
<sequence>MAKFKMKNRPKKPTDPQHVSFEVGNYVTVGYMLECIEKFKTEHPDRTPREMMVEGESCEYEGTRMFLTAPPQSQTTYAGMLQLYKVELKAYQMWQQKHKREIEKAKVVKKKETAMRKLERTKLRLEKEMTEVNHKL</sequence>
<gene>
    <name evidence="2" type="ORF">LCGC14_2422990</name>
</gene>
<protein>
    <submittedName>
        <fullName evidence="2">Uncharacterized protein</fullName>
    </submittedName>
</protein>
<comment type="caution">
    <text evidence="2">The sequence shown here is derived from an EMBL/GenBank/DDBJ whole genome shotgun (WGS) entry which is preliminary data.</text>
</comment>
<evidence type="ECO:0000256" key="1">
    <source>
        <dbReference type="SAM" id="Coils"/>
    </source>
</evidence>
<feature type="non-terminal residue" evidence="2">
    <location>
        <position position="136"/>
    </location>
</feature>
<dbReference type="AlphaFoldDB" id="A0A0F9BP71"/>
<accession>A0A0F9BP71</accession>
<organism evidence="2">
    <name type="scientific">marine sediment metagenome</name>
    <dbReference type="NCBI Taxonomy" id="412755"/>
    <lineage>
        <taxon>unclassified sequences</taxon>
        <taxon>metagenomes</taxon>
        <taxon>ecological metagenomes</taxon>
    </lineage>
</organism>
<keyword evidence="1" id="KW-0175">Coiled coil</keyword>
<evidence type="ECO:0000313" key="2">
    <source>
        <dbReference type="EMBL" id="KKL23674.1"/>
    </source>
</evidence>
<proteinExistence type="predicted"/>
<feature type="coiled-coil region" evidence="1">
    <location>
        <begin position="108"/>
        <end position="135"/>
    </location>
</feature>
<name>A0A0F9BP71_9ZZZZ</name>
<dbReference type="EMBL" id="LAZR01036887">
    <property type="protein sequence ID" value="KKL23674.1"/>
    <property type="molecule type" value="Genomic_DNA"/>
</dbReference>